<comment type="caution">
    <text evidence="8">The sequence shown here is derived from an EMBL/GenBank/DDBJ whole genome shotgun (WGS) entry which is preliminary data.</text>
</comment>
<evidence type="ECO:0000256" key="3">
    <source>
        <dbReference type="ARBA" id="ARBA00022833"/>
    </source>
</evidence>
<gene>
    <name evidence="8" type="ORF">PCOR1329_LOCUS54803</name>
</gene>
<dbReference type="InterPro" id="IPR043145">
    <property type="entry name" value="Znf_ZZ_sf"/>
</dbReference>
<dbReference type="SUPFAM" id="SSF51045">
    <property type="entry name" value="WW domain"/>
    <property type="match status" value="1"/>
</dbReference>
<evidence type="ECO:0008006" key="10">
    <source>
        <dbReference type="Google" id="ProtNLM"/>
    </source>
</evidence>
<dbReference type="PROSITE" id="PS01159">
    <property type="entry name" value="WW_DOMAIN_1"/>
    <property type="match status" value="1"/>
</dbReference>
<dbReference type="EMBL" id="CAUYUJ010016704">
    <property type="protein sequence ID" value="CAK0868005.1"/>
    <property type="molecule type" value="Genomic_DNA"/>
</dbReference>
<feature type="domain" description="ZZ-type" evidence="7">
    <location>
        <begin position="205"/>
        <end position="256"/>
    </location>
</feature>
<evidence type="ECO:0000259" key="7">
    <source>
        <dbReference type="PROSITE" id="PS50135"/>
    </source>
</evidence>
<evidence type="ECO:0000259" key="6">
    <source>
        <dbReference type="PROSITE" id="PS50020"/>
    </source>
</evidence>
<dbReference type="Pfam" id="PF00569">
    <property type="entry name" value="ZZ"/>
    <property type="match status" value="2"/>
</dbReference>
<dbReference type="PROSITE" id="PS50020">
    <property type="entry name" value="WW_DOMAIN_2"/>
    <property type="match status" value="1"/>
</dbReference>
<dbReference type="Proteomes" id="UP001189429">
    <property type="component" value="Unassembled WGS sequence"/>
</dbReference>
<evidence type="ECO:0000256" key="2">
    <source>
        <dbReference type="ARBA" id="ARBA00022771"/>
    </source>
</evidence>
<dbReference type="CDD" id="cd00201">
    <property type="entry name" value="WW"/>
    <property type="match status" value="1"/>
</dbReference>
<evidence type="ECO:0000256" key="4">
    <source>
        <dbReference type="PROSITE-ProRule" id="PRU00228"/>
    </source>
</evidence>
<dbReference type="SMART" id="SM00291">
    <property type="entry name" value="ZnF_ZZ"/>
    <property type="match status" value="2"/>
</dbReference>
<dbReference type="Gene3D" id="3.30.60.90">
    <property type="match status" value="2"/>
</dbReference>
<accession>A0ABN9V7X2</accession>
<dbReference type="PANTHER" id="PTHR20930:SF0">
    <property type="entry name" value="PROTEIN ILRUN"/>
    <property type="match status" value="1"/>
</dbReference>
<keyword evidence="2 4" id="KW-0863">Zinc-finger</keyword>
<feature type="domain" description="WW" evidence="6">
    <location>
        <begin position="404"/>
        <end position="438"/>
    </location>
</feature>
<organism evidence="8 9">
    <name type="scientific">Prorocentrum cordatum</name>
    <dbReference type="NCBI Taxonomy" id="2364126"/>
    <lineage>
        <taxon>Eukaryota</taxon>
        <taxon>Sar</taxon>
        <taxon>Alveolata</taxon>
        <taxon>Dinophyceae</taxon>
        <taxon>Prorocentrales</taxon>
        <taxon>Prorocentraceae</taxon>
        <taxon>Prorocentrum</taxon>
    </lineage>
</organism>
<keyword evidence="3" id="KW-0862">Zinc</keyword>
<dbReference type="Gene3D" id="2.20.70.10">
    <property type="match status" value="1"/>
</dbReference>
<dbReference type="InterPro" id="IPR001202">
    <property type="entry name" value="WW_dom"/>
</dbReference>
<feature type="region of interest" description="Disordered" evidence="5">
    <location>
        <begin position="359"/>
        <end position="403"/>
    </location>
</feature>
<reference evidence="8" key="1">
    <citation type="submission" date="2023-10" db="EMBL/GenBank/DDBJ databases">
        <authorList>
            <person name="Chen Y."/>
            <person name="Shah S."/>
            <person name="Dougan E. K."/>
            <person name="Thang M."/>
            <person name="Chan C."/>
        </authorList>
    </citation>
    <scope>NUCLEOTIDE SEQUENCE [LARGE SCALE GENOMIC DNA]</scope>
</reference>
<evidence type="ECO:0000313" key="9">
    <source>
        <dbReference type="Proteomes" id="UP001189429"/>
    </source>
</evidence>
<feature type="compositionally biased region" description="Basic and acidic residues" evidence="5">
    <location>
        <begin position="505"/>
        <end position="519"/>
    </location>
</feature>
<evidence type="ECO:0000256" key="1">
    <source>
        <dbReference type="ARBA" id="ARBA00022723"/>
    </source>
</evidence>
<feature type="region of interest" description="Disordered" evidence="5">
    <location>
        <begin position="499"/>
        <end position="560"/>
    </location>
</feature>
<feature type="compositionally biased region" description="Basic residues" evidence="5">
    <location>
        <begin position="367"/>
        <end position="388"/>
    </location>
</feature>
<dbReference type="Pfam" id="PF00397">
    <property type="entry name" value="WW"/>
    <property type="match status" value="1"/>
</dbReference>
<evidence type="ECO:0000256" key="5">
    <source>
        <dbReference type="SAM" id="MobiDB-lite"/>
    </source>
</evidence>
<feature type="compositionally biased region" description="Pro residues" evidence="5">
    <location>
        <begin position="545"/>
        <end position="557"/>
    </location>
</feature>
<feature type="domain" description="ZZ-type" evidence="7">
    <location>
        <begin position="276"/>
        <end position="331"/>
    </location>
</feature>
<dbReference type="InterPro" id="IPR000433">
    <property type="entry name" value="Znf_ZZ"/>
</dbReference>
<dbReference type="PANTHER" id="PTHR20930">
    <property type="entry name" value="OVARIAN CARCINOMA ANTIGEN CA125-RELATED"/>
    <property type="match status" value="1"/>
</dbReference>
<keyword evidence="9" id="KW-1185">Reference proteome</keyword>
<protein>
    <recommendedName>
        <fullName evidence="10">WW domain-containing protein</fullName>
    </recommendedName>
</protein>
<keyword evidence="1" id="KW-0479">Metal-binding</keyword>
<evidence type="ECO:0000313" key="8">
    <source>
        <dbReference type="EMBL" id="CAK0868005.1"/>
    </source>
</evidence>
<dbReference type="SUPFAM" id="SSF57850">
    <property type="entry name" value="RING/U-box"/>
    <property type="match status" value="2"/>
</dbReference>
<name>A0ABN9V7X2_9DINO</name>
<dbReference type="PROSITE" id="PS50135">
    <property type="entry name" value="ZF_ZZ_2"/>
    <property type="match status" value="2"/>
</dbReference>
<sequence length="627" mass="66954">MLAWVPQHTAPSDGDDEGDWCTLNKHSLTDAQGFMATAISEDGACMSLRIKVVAGAAGAFGEREVTQVPLADAEGTCKDPSAPSAATAEAATEAGALLQAVNQIACGLDLRRLVPRLAAAGLRVVEGAAEPALFPLIEPLEAFREGELSADSLPAALPQFAQALADLPPGSVPGVLALCKTEAARAVEELRREAQGAEGLEVEVHRGVVCDGCEVAPIMGKRYRSLTKDDYDLCEACFSKTDEDKNSFKRVKSDVVAQVVSSFYGPRGSPGCGLVHHSVQCDGCGEFPLVGTRFRSLDRPDYDLCGRCHGELQASGREAGRPFQEIAPPGHCPPGREDGETLVVEGDGLAAFAAAEVKATTEPEHGKGKHKGMCKGKGKGKHKGKHHDHPPPPPTAPASCPERSAEEESWKLFYDNSCGEYYYHNWMTRETTWTMPETLRHTGLAQQASSSPVPDEPREEAKVDLEESLRAMDEGALRGVLAGLLAHSDRSVRDAVEAAVSSPACRDRLEHQGSRRNSQDDDNMETSQEACSMHSWEMPDVEPSLPEPPELPGPPEQPESELLPAASARVIGSVPLTLGVEAQEVHAARGDATEDLGPSAARPIASAAWRCLQDWTRRCPPAPGSTW</sequence>
<proteinExistence type="predicted"/>
<dbReference type="InterPro" id="IPR036020">
    <property type="entry name" value="WW_dom_sf"/>
</dbReference>